<evidence type="ECO:0000313" key="1">
    <source>
        <dbReference type="EMBL" id="ADV81370.1"/>
    </source>
</evidence>
<organism evidence="1 2">
    <name type="scientific">Terriglobus saanensis (strain ATCC BAA-1853 / DSM 23119 / SP1PR4)</name>
    <dbReference type="NCBI Taxonomy" id="401053"/>
    <lineage>
        <taxon>Bacteria</taxon>
        <taxon>Pseudomonadati</taxon>
        <taxon>Acidobacteriota</taxon>
        <taxon>Terriglobia</taxon>
        <taxon>Terriglobales</taxon>
        <taxon>Acidobacteriaceae</taxon>
        <taxon>Terriglobus</taxon>
    </lineage>
</organism>
<gene>
    <name evidence="1" type="ordered locus">AciPR4_0535</name>
</gene>
<sequence>MSSVGSEQTPEQIGTALEEFLVSHPRTLVYEDGALLFDLQEAKYSLSTEHGRCTLHLWSEEKNLVRRVVSSRARKSSLALATMRFGQTKPKLLELVSDPDRRTPSTREATRTRFLPKVERVLKAEFPHWAIDAFHTAMDLEKSFGPAYARGTMHQGQQAWAVIAVNGDETPATIDGILTLGILWLQHCRENAGGRRLYQGLRIIVPRGTSTLTLQRLQWLRTDAAQWQLYEFDEPNNTLTERDPYDIGNLITRLPNAPDTAAASDRFAEALAKVFALIPLAFHKDVDQQLRSSTHLALSLHGLEFARLRLTISANSFNREVEISFGAGPNETPLALVTEEHLRHLVERLFARRIASGAQKDPLYRSQPERWLESSLRRNIAPLTAGANSLTQFNADHVYAQVPAFAASDRGMIDLLTVTHAGRLAVLELKANEDMHFALQALDYWIRVRWHHTQTSDPATGLGAFQAHGFFTTLRLSAEPPLLYLVAPSLRIHPVTEVVLRYLKPEVEWTILGLSEHWRREMKVIFRKRSRGQKI</sequence>
<dbReference type="OrthoDB" id="101225at2"/>
<dbReference type="EMBL" id="CP002467">
    <property type="protein sequence ID" value="ADV81370.1"/>
    <property type="molecule type" value="Genomic_DNA"/>
</dbReference>
<keyword evidence="2" id="KW-1185">Reference proteome</keyword>
<dbReference type="KEGG" id="tsa:AciPR4_0535"/>
<dbReference type="eggNOG" id="ENOG502ZB8S">
    <property type="taxonomic scope" value="Bacteria"/>
</dbReference>
<evidence type="ECO:0008006" key="3">
    <source>
        <dbReference type="Google" id="ProtNLM"/>
    </source>
</evidence>
<reference evidence="1 2" key="1">
    <citation type="journal article" date="2012" name="Stand. Genomic Sci.">
        <title>Complete genome sequence of Terriglobus saanensis type strain SP1PR4(T), an Acidobacteria from tundra soil.</title>
        <authorList>
            <person name="Rawat S.R."/>
            <person name="Mannisto M.K."/>
            <person name="Starovoytov V."/>
            <person name="Goodwin L."/>
            <person name="Nolan M."/>
            <person name="Hauser L."/>
            <person name="Land M."/>
            <person name="Davenport K.W."/>
            <person name="Woyke T."/>
            <person name="Haggblom M.M."/>
        </authorList>
    </citation>
    <scope>NUCLEOTIDE SEQUENCE</scope>
    <source>
        <strain evidence="2">ATCC BAA-1853 / DSM 23119 / SP1PR4</strain>
    </source>
</reference>
<proteinExistence type="predicted"/>
<dbReference type="RefSeq" id="WP_013567103.1">
    <property type="nucleotide sequence ID" value="NC_014963.1"/>
</dbReference>
<dbReference type="HOGENOM" id="CLU_508912_0_0_0"/>
<protein>
    <recommendedName>
        <fullName evidence="3">DUF91 domain-containing protein</fullName>
    </recommendedName>
</protein>
<name>E8V3V6_TERSS</name>
<accession>E8V3V6</accession>
<evidence type="ECO:0000313" key="2">
    <source>
        <dbReference type="Proteomes" id="UP000006844"/>
    </source>
</evidence>
<dbReference type="AlphaFoldDB" id="E8V3V6"/>
<dbReference type="Proteomes" id="UP000006844">
    <property type="component" value="Chromosome"/>
</dbReference>
<dbReference type="STRING" id="401053.AciPR4_0535"/>